<dbReference type="Proteomes" id="UP000011724">
    <property type="component" value="Chromosome"/>
</dbReference>
<reference evidence="3" key="2">
    <citation type="journal article" date="2013" name="Stand. Genomic Sci.">
        <title>Complete genome sequence of Desulfocapsa sulfexigens, a marine deltaproteobacterium specialized in disproportionating inorganic sulfur compounds.</title>
        <authorList>
            <person name="Finster K.W."/>
            <person name="Kjeldsen K.U."/>
            <person name="Kube M."/>
            <person name="Reinhardt R."/>
            <person name="Mussmann M."/>
            <person name="Amann R."/>
            <person name="Schreiber L."/>
        </authorList>
    </citation>
    <scope>NUCLEOTIDE SEQUENCE [LARGE SCALE GENOMIC DNA]</scope>
    <source>
        <strain evidence="3">DSM 10523 / SB164P1</strain>
    </source>
</reference>
<dbReference type="RefSeq" id="WP_015414071.1">
    <property type="nucleotide sequence ID" value="NC_020409.1"/>
</dbReference>
<accession>M1WR09</accession>
<dbReference type="AlphaFoldDB" id="M1WR09"/>
<protein>
    <recommendedName>
        <fullName evidence="4">Lipoprotein</fullName>
    </recommendedName>
</protein>
<evidence type="ECO:0000256" key="1">
    <source>
        <dbReference type="SAM" id="SignalP"/>
    </source>
</evidence>
<dbReference type="STRING" id="1322246.BN4_10780"/>
<dbReference type="PATRIC" id="fig|879567.3.peg.803"/>
<evidence type="ECO:0008006" key="4">
    <source>
        <dbReference type="Google" id="ProtNLM"/>
    </source>
</evidence>
<evidence type="ECO:0000313" key="2">
    <source>
        <dbReference type="EMBL" id="CCH48017.1"/>
    </source>
</evidence>
<dbReference type="EMBL" id="FO203427">
    <property type="protein sequence ID" value="CCH48017.1"/>
    <property type="molecule type" value="Genomic_DNA"/>
</dbReference>
<proteinExistence type="predicted"/>
<dbReference type="HOGENOM" id="CLU_161889_0_0_7"/>
<gene>
    <name evidence="2" type="ordered locus">BN4_10780</name>
</gene>
<keyword evidence="3" id="KW-1185">Reference proteome</keyword>
<dbReference type="KEGG" id="dpi:BN4_10780"/>
<dbReference type="eggNOG" id="ENOG5032CHG">
    <property type="taxonomic scope" value="Bacteria"/>
</dbReference>
<dbReference type="BioCyc" id="DPIE1322246:BN4_RS17020-MONOMER"/>
<reference evidence="2 3" key="1">
    <citation type="journal article" date="2013" name="PLoS ONE">
        <title>The first genomic and proteomic characterization of a deep-sea sulfate reducer: insights into the piezophilic lifestyle of Desulfovibrio piezophilus.</title>
        <authorList>
            <person name="Pradel N."/>
            <person name="Ji B."/>
            <person name="Gimenez G."/>
            <person name="Talla E."/>
            <person name="Lenoble P."/>
            <person name="Garel M."/>
            <person name="Tamburini C."/>
            <person name="Fourquet P."/>
            <person name="Lebrun R."/>
            <person name="Bertin P."/>
            <person name="Denis Y."/>
            <person name="Pophillat M."/>
            <person name="Barbe V."/>
            <person name="Ollivier B."/>
            <person name="Dolla A."/>
        </authorList>
    </citation>
    <scope>NUCLEOTIDE SEQUENCE [LARGE SCALE GENOMIC DNA]</scope>
    <source>
        <strain evidence="3">DSM 10523 / SB164P1</strain>
    </source>
</reference>
<feature type="signal peptide" evidence="1">
    <location>
        <begin position="1"/>
        <end position="24"/>
    </location>
</feature>
<feature type="chain" id="PRO_5004019698" description="Lipoprotein" evidence="1">
    <location>
        <begin position="25"/>
        <end position="125"/>
    </location>
</feature>
<sequence>MKYLVPLIFCTLCVLMVIPHKVCAGSNTSVFVHFVVLPVKQGEGGENSPALNTFRAEMIMLAGGYSELGPSLGGSLHPEGVVSKENISYLVSADRDISLEIRKVVNTLFGLEKAFILVWPAQLVR</sequence>
<evidence type="ECO:0000313" key="3">
    <source>
        <dbReference type="Proteomes" id="UP000011724"/>
    </source>
</evidence>
<keyword evidence="1" id="KW-0732">Signal</keyword>
<name>M1WR09_PSEP2</name>
<organism evidence="2 3">
    <name type="scientific">Pseudodesulfovibrio piezophilus (strain DSM 21447 / JCM 15486 / C1TLV30)</name>
    <name type="common">Desulfovibrio piezophilus</name>
    <dbReference type="NCBI Taxonomy" id="1322246"/>
    <lineage>
        <taxon>Bacteria</taxon>
        <taxon>Pseudomonadati</taxon>
        <taxon>Thermodesulfobacteriota</taxon>
        <taxon>Desulfovibrionia</taxon>
        <taxon>Desulfovibrionales</taxon>
        <taxon>Desulfovibrionaceae</taxon>
    </lineage>
</organism>